<dbReference type="AlphaFoldDB" id="A0A378HZV8"/>
<accession>A0A378HZV8</accession>
<protein>
    <submittedName>
        <fullName evidence="1">Uncharacterized protein</fullName>
    </submittedName>
</protein>
<reference evidence="1 2" key="1">
    <citation type="submission" date="2018-06" db="EMBL/GenBank/DDBJ databases">
        <authorList>
            <consortium name="Pathogen Informatics"/>
            <person name="Doyle S."/>
        </authorList>
    </citation>
    <scope>NUCLEOTIDE SEQUENCE [LARGE SCALE GENOMIC DNA]</scope>
    <source>
        <strain evidence="1 2">NCTC13315</strain>
    </source>
</reference>
<sequence>MKNDKQALFPWLIDEIYQAKAFIKYDIKQTEIRFHREIMTSWQASSSQKQTAVEFCTALIRLYSELLIVLTSGEPATPELHCLHENDLTRCYLKIQHLKLKAAGMLLLEEEVILAKELLFFYKNLNALLLNESAQTEIVDCQTKNKFLKKMVQAATPEEWLLALVHFANEIGKDSTSYQIQLNYLNNNELQTLNKMLMYPDFIALNNSIFFFKMNPNYLYSETIHLEKLISVKTRLKLLYNFIELLQRFSSQLLRQRGLQAEHDYLFHGEEIPPGINIEVNSGYQPLIIKALKEWRLHYLHLPNESTRVSGYLGELFRAYKFWFNPVSLIDSVMNFYTQVMHHEGDDEPFLTQLSLLYQQLTTTECLDLYGYFSNKDTNYLMRTLLASYQGFNLLSTSTLSDLEARAVYKVYTTLNLVMNALREELKNRHVVTAAYDHRLEDKILKPGRRNLQALQRILDIYCERPLQENKALEQLFSLLED</sequence>
<proteinExistence type="predicted"/>
<dbReference type="EMBL" id="UGNV01000001">
    <property type="protein sequence ID" value="STX27836.1"/>
    <property type="molecule type" value="Genomic_DNA"/>
</dbReference>
<dbReference type="Proteomes" id="UP000254968">
    <property type="component" value="Unassembled WGS sequence"/>
</dbReference>
<name>A0A378HZV8_9GAMM</name>
<evidence type="ECO:0000313" key="2">
    <source>
        <dbReference type="Proteomes" id="UP000254968"/>
    </source>
</evidence>
<keyword evidence="2" id="KW-1185">Reference proteome</keyword>
<dbReference type="RefSeq" id="WP_115301626.1">
    <property type="nucleotide sequence ID" value="NZ_CAAAHO010000011.1"/>
</dbReference>
<dbReference type="OrthoDB" id="5650038at2"/>
<evidence type="ECO:0000313" key="1">
    <source>
        <dbReference type="EMBL" id="STX27836.1"/>
    </source>
</evidence>
<organism evidence="1 2">
    <name type="scientific">Legionella beliardensis</name>
    <dbReference type="NCBI Taxonomy" id="91822"/>
    <lineage>
        <taxon>Bacteria</taxon>
        <taxon>Pseudomonadati</taxon>
        <taxon>Pseudomonadota</taxon>
        <taxon>Gammaproteobacteria</taxon>
        <taxon>Legionellales</taxon>
        <taxon>Legionellaceae</taxon>
        <taxon>Legionella</taxon>
    </lineage>
</organism>
<gene>
    <name evidence="1" type="ORF">NCTC13315_00352</name>
</gene>